<protein>
    <submittedName>
        <fullName evidence="1">Uncharacterized protein</fullName>
    </submittedName>
</protein>
<accession>A0A0E9T7M6</accession>
<dbReference type="AlphaFoldDB" id="A0A0E9T7M6"/>
<organism evidence="1">
    <name type="scientific">Anguilla anguilla</name>
    <name type="common">European freshwater eel</name>
    <name type="synonym">Muraena anguilla</name>
    <dbReference type="NCBI Taxonomy" id="7936"/>
    <lineage>
        <taxon>Eukaryota</taxon>
        <taxon>Metazoa</taxon>
        <taxon>Chordata</taxon>
        <taxon>Craniata</taxon>
        <taxon>Vertebrata</taxon>
        <taxon>Euteleostomi</taxon>
        <taxon>Actinopterygii</taxon>
        <taxon>Neopterygii</taxon>
        <taxon>Teleostei</taxon>
        <taxon>Anguilliformes</taxon>
        <taxon>Anguillidae</taxon>
        <taxon>Anguilla</taxon>
    </lineage>
</organism>
<sequence length="27" mass="3199">MFLFVCPYSEWNSPCLSIYLELSIQSK</sequence>
<reference evidence="1" key="1">
    <citation type="submission" date="2014-11" db="EMBL/GenBank/DDBJ databases">
        <authorList>
            <person name="Amaro Gonzalez C."/>
        </authorList>
    </citation>
    <scope>NUCLEOTIDE SEQUENCE</scope>
</reference>
<proteinExistence type="predicted"/>
<reference evidence="1" key="2">
    <citation type="journal article" date="2015" name="Fish Shellfish Immunol.">
        <title>Early steps in the European eel (Anguilla anguilla)-Vibrio vulnificus interaction in the gills: Role of the RtxA13 toxin.</title>
        <authorList>
            <person name="Callol A."/>
            <person name="Pajuelo D."/>
            <person name="Ebbesson L."/>
            <person name="Teles M."/>
            <person name="MacKenzie S."/>
            <person name="Amaro C."/>
        </authorList>
    </citation>
    <scope>NUCLEOTIDE SEQUENCE</scope>
</reference>
<name>A0A0E9T7M6_ANGAN</name>
<evidence type="ECO:0000313" key="1">
    <source>
        <dbReference type="EMBL" id="JAH48728.1"/>
    </source>
</evidence>
<dbReference type="EMBL" id="GBXM01059849">
    <property type="protein sequence ID" value="JAH48728.1"/>
    <property type="molecule type" value="Transcribed_RNA"/>
</dbReference>